<dbReference type="AlphaFoldDB" id="A0A066XGB2"/>
<gene>
    <name evidence="2" type="ORF">CSUB01_07506</name>
</gene>
<dbReference type="Proteomes" id="UP000027238">
    <property type="component" value="Unassembled WGS sequence"/>
</dbReference>
<feature type="region of interest" description="Disordered" evidence="1">
    <location>
        <begin position="164"/>
        <end position="192"/>
    </location>
</feature>
<dbReference type="eggNOG" id="ENOG502SX7Z">
    <property type="taxonomic scope" value="Eukaryota"/>
</dbReference>
<dbReference type="OMA" id="THEMSKP"/>
<dbReference type="EMBL" id="JMSE01000910">
    <property type="protein sequence ID" value="KDN66664.1"/>
    <property type="molecule type" value="Genomic_DNA"/>
</dbReference>
<keyword evidence="3" id="KW-1185">Reference proteome</keyword>
<reference evidence="3" key="1">
    <citation type="journal article" date="2014" name="Genome Announc.">
        <title>Draft genome sequence of Colletotrichum sublineola, a destructive pathogen of cultivated sorghum.</title>
        <authorList>
            <person name="Baroncelli R."/>
            <person name="Sanz-Martin J.M."/>
            <person name="Rech G.E."/>
            <person name="Sukno S.A."/>
            <person name="Thon M.R."/>
        </authorList>
    </citation>
    <scope>NUCLEOTIDE SEQUENCE [LARGE SCALE GENOMIC DNA]</scope>
    <source>
        <strain evidence="3">TX430BB</strain>
    </source>
</reference>
<organism evidence="2 3">
    <name type="scientific">Colletotrichum sublineola</name>
    <name type="common">Sorghum anthracnose fungus</name>
    <dbReference type="NCBI Taxonomy" id="1173701"/>
    <lineage>
        <taxon>Eukaryota</taxon>
        <taxon>Fungi</taxon>
        <taxon>Dikarya</taxon>
        <taxon>Ascomycota</taxon>
        <taxon>Pezizomycotina</taxon>
        <taxon>Sordariomycetes</taxon>
        <taxon>Hypocreomycetidae</taxon>
        <taxon>Glomerellales</taxon>
        <taxon>Glomerellaceae</taxon>
        <taxon>Colletotrichum</taxon>
        <taxon>Colletotrichum graminicola species complex</taxon>
    </lineage>
</organism>
<dbReference type="OrthoDB" id="5406275at2759"/>
<sequence>MSGQELRRCLKDIEPELRPIFWGRQIQGAPKSVILMAECKVVASKPSAMTLDLSEFSLPRKTLYGNINHCTQLGEDTFRSTAMKMARVGYLTHEMSKPDGIIESMLKFIDPDQSRLRDKILHRHISKGLEIIDESRRMVKEVQEKFTDWAQATQDLYDALTDKASTNKQQQRETQGKINQKTQEKERLEEDAEEEKIELAKLDQKALEVYEMMLNSLPTSMSKVARMCAAAAIAGLSPELAFGVLVLGSIHVGVFHTDYFSEAEVAEIIKKALKDLKDLQEETTRFLDFLTGIQKMIISADDKRNHVFMGDLTPEERRDLICDNTDPGSQKLQEDALFLKNRFLIATKATSLYNDVSEKFVTPGVQWEAGLQLLDLTDNALNTKIKEIEEWRVKNM</sequence>
<evidence type="ECO:0000313" key="3">
    <source>
        <dbReference type="Proteomes" id="UP000027238"/>
    </source>
</evidence>
<evidence type="ECO:0000313" key="2">
    <source>
        <dbReference type="EMBL" id="KDN66664.1"/>
    </source>
</evidence>
<protein>
    <submittedName>
        <fullName evidence="2">Uncharacterized protein</fullName>
    </submittedName>
</protein>
<accession>A0A066XGB2</accession>
<evidence type="ECO:0000256" key="1">
    <source>
        <dbReference type="SAM" id="MobiDB-lite"/>
    </source>
</evidence>
<proteinExistence type="predicted"/>
<dbReference type="HOGENOM" id="CLU_836881_0_0_1"/>
<name>A0A066XGB2_COLSU</name>
<comment type="caution">
    <text evidence="2">The sequence shown here is derived from an EMBL/GenBank/DDBJ whole genome shotgun (WGS) entry which is preliminary data.</text>
</comment>